<evidence type="ECO:0000313" key="3">
    <source>
        <dbReference type="Proteomes" id="UP000533269"/>
    </source>
</evidence>
<dbReference type="InterPro" id="IPR049574">
    <property type="entry name" value="CrtA-like"/>
</dbReference>
<reference evidence="2 3" key="1">
    <citation type="submission" date="2020-08" db="EMBL/GenBank/DDBJ databases">
        <title>The Agave Microbiome: Exploring the role of microbial communities in plant adaptations to desert environments.</title>
        <authorList>
            <person name="Partida-Martinez L.P."/>
        </authorList>
    </citation>
    <scope>NUCLEOTIDE SEQUENCE [LARGE SCALE GENOMIC DNA]</scope>
    <source>
        <strain evidence="2 3">AS2.23</strain>
    </source>
</reference>
<comment type="caution">
    <text evidence="2">The sequence shown here is derived from an EMBL/GenBank/DDBJ whole genome shotgun (WGS) entry which is preliminary data.</text>
</comment>
<evidence type="ECO:0000313" key="2">
    <source>
        <dbReference type="EMBL" id="MBB2901528.1"/>
    </source>
</evidence>
<organism evidence="2 3">
    <name type="scientific">Kineococcus radiotolerans</name>
    <dbReference type="NCBI Taxonomy" id="131568"/>
    <lineage>
        <taxon>Bacteria</taxon>
        <taxon>Bacillati</taxon>
        <taxon>Actinomycetota</taxon>
        <taxon>Actinomycetes</taxon>
        <taxon>Kineosporiales</taxon>
        <taxon>Kineosporiaceae</taxon>
        <taxon>Kineococcus</taxon>
    </lineage>
</organism>
<sequence>MPATPEVVTLDVWTVTPRAVPRAVWRMAADRRAVQRLPGAQFGKLLGTGDGTTFTVRDADPRHWAVLVAWDRLADAEHYETSRPVRAWQRFATERLQVRLAPHGSRGRWSGREPFGPPRARGGADVEGPIASITRARLHPSRAAGFWRAVPPVAAELRTVPGLRCAMGIGEAPLGYQGTFSLWDSTDALQEFAHRREAHRDVMARTPREGWYAEELFARFRVLDVRGTLDGRTP</sequence>
<proteinExistence type="predicted"/>
<keyword evidence="2" id="KW-0503">Monooxygenase</keyword>
<evidence type="ECO:0000256" key="1">
    <source>
        <dbReference type="SAM" id="MobiDB-lite"/>
    </source>
</evidence>
<gene>
    <name evidence="2" type="ORF">FHR75_002343</name>
</gene>
<dbReference type="AlphaFoldDB" id="A0A7W4TMZ7"/>
<dbReference type="EMBL" id="JACHVY010000002">
    <property type="protein sequence ID" value="MBB2901528.1"/>
    <property type="molecule type" value="Genomic_DNA"/>
</dbReference>
<dbReference type="Proteomes" id="UP000533269">
    <property type="component" value="Unassembled WGS sequence"/>
</dbReference>
<dbReference type="GO" id="GO:0004497">
    <property type="term" value="F:monooxygenase activity"/>
    <property type="evidence" value="ECO:0007669"/>
    <property type="project" value="UniProtKB-KW"/>
</dbReference>
<name>A0A7W4TMZ7_KINRA</name>
<keyword evidence="2" id="KW-0560">Oxidoreductase</keyword>
<protein>
    <submittedName>
        <fullName evidence="2">Heme-degrading monooxygenase HmoA</fullName>
    </submittedName>
</protein>
<feature type="region of interest" description="Disordered" evidence="1">
    <location>
        <begin position="102"/>
        <end position="125"/>
    </location>
</feature>
<dbReference type="CDD" id="cd21650">
    <property type="entry name" value="CrtA-like"/>
    <property type="match status" value="1"/>
</dbReference>
<accession>A0A7W4TMZ7</accession>
<reference evidence="2 3" key="2">
    <citation type="submission" date="2020-08" db="EMBL/GenBank/DDBJ databases">
        <authorList>
            <person name="Partida-Martinez L."/>
            <person name="Huntemann M."/>
            <person name="Clum A."/>
            <person name="Wang J."/>
            <person name="Palaniappan K."/>
            <person name="Ritter S."/>
            <person name="Chen I.-M."/>
            <person name="Stamatis D."/>
            <person name="Reddy T."/>
            <person name="O'Malley R."/>
            <person name="Daum C."/>
            <person name="Shapiro N."/>
            <person name="Ivanova N."/>
            <person name="Kyrpides N."/>
            <person name="Woyke T."/>
        </authorList>
    </citation>
    <scope>NUCLEOTIDE SEQUENCE [LARGE SCALE GENOMIC DNA]</scope>
    <source>
        <strain evidence="2 3">AS2.23</strain>
    </source>
</reference>
<dbReference type="RefSeq" id="WP_183391607.1">
    <property type="nucleotide sequence ID" value="NZ_JACHVY010000002.1"/>
</dbReference>